<dbReference type="RefSeq" id="WP_103642921.1">
    <property type="nucleotide sequence ID" value="NZ_CP021643.1"/>
</dbReference>
<evidence type="ECO:0000259" key="1">
    <source>
        <dbReference type="Pfam" id="PF19905"/>
    </source>
</evidence>
<protein>
    <submittedName>
        <fullName evidence="2">Phage protein</fullName>
    </submittedName>
</protein>
<proteinExistence type="predicted"/>
<dbReference type="Pfam" id="PF19905">
    <property type="entry name" value="DUF6378"/>
    <property type="match status" value="1"/>
</dbReference>
<dbReference type="InterPro" id="IPR045958">
    <property type="entry name" value="DUF6378"/>
</dbReference>
<evidence type="ECO:0000313" key="3">
    <source>
        <dbReference type="Proteomes" id="UP000241854"/>
    </source>
</evidence>
<keyword evidence="2" id="KW-0614">Plasmid</keyword>
<geneLocation type="plasmid" evidence="3">
    <name>picon</name>
</geneLocation>
<reference evidence="2 3" key="1">
    <citation type="journal article" date="2018" name="Emerg. Microbes Infect.">
        <title>Genomic analysis of oral Campylobacter concisus strains identified a potential bacterial molecular marker associated with active Crohn's disease.</title>
        <authorList>
            <person name="Liu F."/>
            <person name="Ma R."/>
            <person name="Tay C.Y.A."/>
            <person name="Octavia S."/>
            <person name="Lan R."/>
            <person name="Chung H.K.L."/>
            <person name="Riordan S.M."/>
            <person name="Grimm M.C."/>
            <person name="Leong R.W."/>
            <person name="Tanaka M.M."/>
            <person name="Connor S."/>
            <person name="Zhang L."/>
        </authorList>
    </citation>
    <scope>NUCLEOTIDE SEQUENCE [LARGE SCALE GENOMIC DNA]</scope>
    <source>
        <strain evidence="2 3">P2CDO4</strain>
        <plasmid evidence="2">pICON</plasmid>
    </source>
</reference>
<dbReference type="Proteomes" id="UP000241854">
    <property type="component" value="Plasmid pICON"/>
</dbReference>
<feature type="domain" description="DUF6378" evidence="1">
    <location>
        <begin position="7"/>
        <end position="81"/>
    </location>
</feature>
<sequence>MKNIDEILAERENTHGNFQAFSEINQSLKGVLHNCNSWGNLSASQKEALEMIMYKIGRIMNGDANYVDHWTDVAGYATLIKNELMQAQEAGEKRK</sequence>
<accession>A0A2R4P355</accession>
<dbReference type="AlphaFoldDB" id="A0A2R4P355"/>
<dbReference type="EMBL" id="CP021643">
    <property type="protein sequence ID" value="AVX45106.1"/>
    <property type="molecule type" value="Genomic_DNA"/>
</dbReference>
<gene>
    <name evidence="2" type="ORF">CCS77_2100</name>
</gene>
<organism evidence="2 3">
    <name type="scientific">Campylobacter concisus</name>
    <dbReference type="NCBI Taxonomy" id="199"/>
    <lineage>
        <taxon>Bacteria</taxon>
        <taxon>Pseudomonadati</taxon>
        <taxon>Campylobacterota</taxon>
        <taxon>Epsilonproteobacteria</taxon>
        <taxon>Campylobacterales</taxon>
        <taxon>Campylobacteraceae</taxon>
        <taxon>Campylobacter</taxon>
    </lineage>
</organism>
<name>A0A2R4P355_9BACT</name>
<evidence type="ECO:0000313" key="2">
    <source>
        <dbReference type="EMBL" id="AVX45106.1"/>
    </source>
</evidence>